<reference evidence="3" key="1">
    <citation type="submission" date="2022-11" db="EMBL/GenBank/DDBJ databases">
        <authorList>
            <person name="Scott C."/>
            <person name="Bruce N."/>
        </authorList>
    </citation>
    <scope>NUCLEOTIDE SEQUENCE</scope>
</reference>
<evidence type="ECO:0000256" key="1">
    <source>
        <dbReference type="SAM" id="MobiDB-lite"/>
    </source>
</evidence>
<keyword evidence="2" id="KW-1133">Transmembrane helix</keyword>
<dbReference type="EMBL" id="CALLCH030000021">
    <property type="protein sequence ID" value="CAI4219878.1"/>
    <property type="molecule type" value="Genomic_DNA"/>
</dbReference>
<evidence type="ECO:0000256" key="2">
    <source>
        <dbReference type="SAM" id="Phobius"/>
    </source>
</evidence>
<dbReference type="AlphaFoldDB" id="A0A9P1HD53"/>
<dbReference type="OrthoDB" id="5370537at2759"/>
<name>A0A9P1HD53_9PEZI</name>
<feature type="transmembrane region" description="Helical" evidence="2">
    <location>
        <begin position="85"/>
        <end position="108"/>
    </location>
</feature>
<evidence type="ECO:0000313" key="3">
    <source>
        <dbReference type="EMBL" id="CAI4219878.1"/>
    </source>
</evidence>
<feature type="region of interest" description="Disordered" evidence="1">
    <location>
        <begin position="331"/>
        <end position="416"/>
    </location>
</feature>
<feature type="transmembrane region" description="Helical" evidence="2">
    <location>
        <begin position="35"/>
        <end position="65"/>
    </location>
</feature>
<dbReference type="Proteomes" id="UP000838763">
    <property type="component" value="Unassembled WGS sequence"/>
</dbReference>
<keyword evidence="2" id="KW-0812">Transmembrane</keyword>
<keyword evidence="4" id="KW-1185">Reference proteome</keyword>
<gene>
    <name evidence="3" type="ORF">PPNO1_LOCUS9422</name>
</gene>
<feature type="transmembrane region" description="Helical" evidence="2">
    <location>
        <begin position="195"/>
        <end position="213"/>
    </location>
</feature>
<proteinExistence type="predicted"/>
<evidence type="ECO:0000313" key="4">
    <source>
        <dbReference type="Proteomes" id="UP000838763"/>
    </source>
</evidence>
<feature type="compositionally biased region" description="Polar residues" evidence="1">
    <location>
        <begin position="402"/>
        <end position="416"/>
    </location>
</feature>
<protein>
    <submittedName>
        <fullName evidence="3">Uncharacterized protein</fullName>
    </submittedName>
</protein>
<feature type="transmembrane region" description="Helical" evidence="2">
    <location>
        <begin position="120"/>
        <end position="139"/>
    </location>
</feature>
<organism evidence="3 4">
    <name type="scientific">Parascedosporium putredinis</name>
    <dbReference type="NCBI Taxonomy" id="1442378"/>
    <lineage>
        <taxon>Eukaryota</taxon>
        <taxon>Fungi</taxon>
        <taxon>Dikarya</taxon>
        <taxon>Ascomycota</taxon>
        <taxon>Pezizomycotina</taxon>
        <taxon>Sordariomycetes</taxon>
        <taxon>Hypocreomycetidae</taxon>
        <taxon>Microascales</taxon>
        <taxon>Microascaceae</taxon>
        <taxon>Parascedosporium</taxon>
    </lineage>
</organism>
<feature type="transmembrane region" description="Helical" evidence="2">
    <location>
        <begin position="154"/>
        <end position="174"/>
    </location>
</feature>
<feature type="region of interest" description="Disordered" evidence="1">
    <location>
        <begin position="259"/>
        <end position="279"/>
    </location>
</feature>
<sequence length="416" mass="43006">MAATGVVSPPTNPVNPVFTTPTLAQTPTAVDTQALVAAFAFGIAINGASAAALALTISLISAALWAGVDFAATAVDPSSPSNCQIATVIASAFDQIARTAFLQFFLWATAAVAKTSVQRIVPQVLLTARFILGAVWVAMQRPQFNPVCVTTTQIVPISGATIGIDALVLSVCLFRLFAAGGLREQKDDPRSDVKAQAVTFTMVGYGVWLASSIPMHLGITGMALTLRTALPAAALAILAVPPSRYEDLKRGDIISISAFPAPPSREGPRADESPIEQAPLPNITTAGAGQAVTGTAPVVAAVAVTGLVQQLKPSEGQPLNKIATVDLATAARNERERRDQSALQRDSTLIAKRPAPPPPTGNPEEAMKRAQSVKRKEVASAFTADDGSSSSGRLSVDDAQPTAITSSAQLSPASRS</sequence>
<accession>A0A9P1HD53</accession>
<keyword evidence="2" id="KW-0472">Membrane</keyword>
<comment type="caution">
    <text evidence="3">The sequence shown here is derived from an EMBL/GenBank/DDBJ whole genome shotgun (WGS) entry which is preliminary data.</text>
</comment>